<reference evidence="2 3" key="1">
    <citation type="submission" date="2018-06" db="EMBL/GenBank/DDBJ databases">
        <title>Genomic Encyclopedia of Archaeal and Bacterial Type Strains, Phase II (KMG-II): from individual species to whole genera.</title>
        <authorList>
            <person name="Goeker M."/>
        </authorList>
    </citation>
    <scope>NUCLEOTIDE SEQUENCE [LARGE SCALE GENOMIC DNA]</scope>
    <source>
        <strain evidence="2 3">DSM 14825</strain>
    </source>
</reference>
<evidence type="ECO:0000256" key="1">
    <source>
        <dbReference type="SAM" id="Phobius"/>
    </source>
</evidence>
<comment type="caution">
    <text evidence="2">The sequence shown here is derived from an EMBL/GenBank/DDBJ whole genome shotgun (WGS) entry which is preliminary data.</text>
</comment>
<dbReference type="RefSeq" id="WP_111631960.1">
    <property type="nucleotide sequence ID" value="NZ_QLLR01000001.1"/>
</dbReference>
<sequence length="118" mass="13254">MKMQKAVNILIKLTLMLVIVFGINGRVIVRYADGFFHKGASTEIGNLKTPMCRAKVTHCRLLCFDEDFQQIILPSAGFKTDLIPPVLVVVQAYQVLYTTKSLSGHEFQLLPLRAPPYC</sequence>
<proteinExistence type="predicted"/>
<feature type="transmembrane region" description="Helical" evidence="1">
    <location>
        <begin position="6"/>
        <end position="29"/>
    </location>
</feature>
<accession>A0A327T7C1</accession>
<dbReference type="EMBL" id="QLLR01000001">
    <property type="protein sequence ID" value="RAJ37229.1"/>
    <property type="molecule type" value="Genomic_DNA"/>
</dbReference>
<organism evidence="2 3">
    <name type="scientific">Pedobacter cryoconitis</name>
    <dbReference type="NCBI Taxonomy" id="188932"/>
    <lineage>
        <taxon>Bacteria</taxon>
        <taxon>Pseudomonadati</taxon>
        <taxon>Bacteroidota</taxon>
        <taxon>Sphingobacteriia</taxon>
        <taxon>Sphingobacteriales</taxon>
        <taxon>Sphingobacteriaceae</taxon>
        <taxon>Pedobacter</taxon>
    </lineage>
</organism>
<name>A0A327T7C1_9SPHI</name>
<evidence type="ECO:0000313" key="3">
    <source>
        <dbReference type="Proteomes" id="UP000249754"/>
    </source>
</evidence>
<keyword evidence="1" id="KW-1133">Transmembrane helix</keyword>
<protein>
    <submittedName>
        <fullName evidence="2">Uncharacterized protein</fullName>
    </submittedName>
</protein>
<evidence type="ECO:0000313" key="2">
    <source>
        <dbReference type="EMBL" id="RAJ37229.1"/>
    </source>
</evidence>
<keyword evidence="1" id="KW-0472">Membrane</keyword>
<dbReference type="Proteomes" id="UP000249754">
    <property type="component" value="Unassembled WGS sequence"/>
</dbReference>
<dbReference type="OrthoDB" id="768363at2"/>
<dbReference type="AlphaFoldDB" id="A0A327T7C1"/>
<gene>
    <name evidence="2" type="ORF">LY11_00305</name>
</gene>
<dbReference type="STRING" id="188932.AY601_2690"/>
<keyword evidence="1" id="KW-0812">Transmembrane</keyword>